<keyword evidence="4" id="KW-0547">Nucleotide-binding</keyword>
<evidence type="ECO:0000259" key="9">
    <source>
        <dbReference type="PROSITE" id="PS50893"/>
    </source>
</evidence>
<reference evidence="10 11" key="1">
    <citation type="journal article" date="2006" name="Science">
        <title>Phytophthora genome sequences uncover evolutionary origins and mechanisms of pathogenesis.</title>
        <authorList>
            <person name="Tyler B.M."/>
            <person name="Tripathy S."/>
            <person name="Zhang X."/>
            <person name="Dehal P."/>
            <person name="Jiang R.H."/>
            <person name="Aerts A."/>
            <person name="Arredondo F.D."/>
            <person name="Baxter L."/>
            <person name="Bensasson D."/>
            <person name="Beynon J.L."/>
            <person name="Chapman J."/>
            <person name="Damasceno C.M."/>
            <person name="Dorrance A.E."/>
            <person name="Dou D."/>
            <person name="Dickerman A.W."/>
            <person name="Dubchak I.L."/>
            <person name="Garbelotto M."/>
            <person name="Gijzen M."/>
            <person name="Gordon S.G."/>
            <person name="Govers F."/>
            <person name="Grunwald N.J."/>
            <person name="Huang W."/>
            <person name="Ivors K.L."/>
            <person name="Jones R.W."/>
            <person name="Kamoun S."/>
            <person name="Krampis K."/>
            <person name="Lamour K.H."/>
            <person name="Lee M.K."/>
            <person name="McDonald W.H."/>
            <person name="Medina M."/>
            <person name="Meijer H.J."/>
            <person name="Nordberg E.K."/>
            <person name="Maclean D.J."/>
            <person name="Ospina-Giraldo M.D."/>
            <person name="Morris P.F."/>
            <person name="Phuntumart V."/>
            <person name="Putnam N.H."/>
            <person name="Rash S."/>
            <person name="Rose J.K."/>
            <person name="Sakihama Y."/>
            <person name="Salamov A.A."/>
            <person name="Savidor A."/>
            <person name="Scheuring C.F."/>
            <person name="Smith B.M."/>
            <person name="Sobral B.W."/>
            <person name="Terry A."/>
            <person name="Torto-Alalibo T.A."/>
            <person name="Win J."/>
            <person name="Xu Z."/>
            <person name="Zhang H."/>
            <person name="Grigoriev I.V."/>
            <person name="Rokhsar D.S."/>
            <person name="Boore J.L."/>
        </authorList>
    </citation>
    <scope>NUCLEOTIDE SEQUENCE [LARGE SCALE GENOMIC DNA]</scope>
    <source>
        <strain evidence="10 11">P6497</strain>
    </source>
</reference>
<dbReference type="InterPro" id="IPR003593">
    <property type="entry name" value="AAA+_ATPase"/>
</dbReference>
<evidence type="ECO:0000256" key="3">
    <source>
        <dbReference type="ARBA" id="ARBA00022692"/>
    </source>
</evidence>
<evidence type="ECO:0000256" key="7">
    <source>
        <dbReference type="ARBA" id="ARBA00023136"/>
    </source>
</evidence>
<dbReference type="SMART" id="SM00382">
    <property type="entry name" value="AAA"/>
    <property type="match status" value="2"/>
</dbReference>
<feature type="transmembrane region" description="Helical" evidence="8">
    <location>
        <begin position="964"/>
        <end position="984"/>
    </location>
</feature>
<dbReference type="PROSITE" id="PS50893">
    <property type="entry name" value="ABC_TRANSPORTER_2"/>
    <property type="match status" value="2"/>
</dbReference>
<dbReference type="InterPro" id="IPR003439">
    <property type="entry name" value="ABC_transporter-like_ATP-bd"/>
</dbReference>
<feature type="transmembrane region" description="Helical" evidence="8">
    <location>
        <begin position="1204"/>
        <end position="1226"/>
    </location>
</feature>
<dbReference type="PANTHER" id="PTHR19241">
    <property type="entry name" value="ATP-BINDING CASSETTE TRANSPORTER"/>
    <property type="match status" value="1"/>
</dbReference>
<organism evidence="10 11">
    <name type="scientific">Phytophthora sojae (strain P6497)</name>
    <name type="common">Soybean stem and root rot agent</name>
    <name type="synonym">Phytophthora megasperma f. sp. glycines</name>
    <dbReference type="NCBI Taxonomy" id="1094619"/>
    <lineage>
        <taxon>Eukaryota</taxon>
        <taxon>Sar</taxon>
        <taxon>Stramenopiles</taxon>
        <taxon>Oomycota</taxon>
        <taxon>Peronosporomycetes</taxon>
        <taxon>Peronosporales</taxon>
        <taxon>Peronosporaceae</taxon>
        <taxon>Phytophthora</taxon>
    </lineage>
</organism>
<accession>G4ZF87</accession>
<dbReference type="InParanoid" id="G4ZF87"/>
<feature type="transmembrane region" description="Helical" evidence="8">
    <location>
        <begin position="431"/>
        <end position="459"/>
    </location>
</feature>
<protein>
    <submittedName>
        <fullName evidence="10">Pleiotropic drug resistance protein ABC superfamily</fullName>
    </submittedName>
</protein>
<evidence type="ECO:0000256" key="5">
    <source>
        <dbReference type="ARBA" id="ARBA00022840"/>
    </source>
</evidence>
<feature type="transmembrane region" description="Helical" evidence="8">
    <location>
        <begin position="534"/>
        <end position="557"/>
    </location>
</feature>
<dbReference type="SUPFAM" id="SSF52540">
    <property type="entry name" value="P-loop containing nucleoside triphosphate hydrolases"/>
    <property type="match status" value="2"/>
</dbReference>
<dbReference type="InterPro" id="IPR013525">
    <property type="entry name" value="ABC2_TM"/>
</dbReference>
<dbReference type="GO" id="GO:0016887">
    <property type="term" value="F:ATP hydrolysis activity"/>
    <property type="evidence" value="ECO:0007669"/>
    <property type="project" value="InterPro"/>
</dbReference>
<keyword evidence="3 8" id="KW-0812">Transmembrane</keyword>
<evidence type="ECO:0000256" key="1">
    <source>
        <dbReference type="ARBA" id="ARBA00004141"/>
    </source>
</evidence>
<dbReference type="FunFam" id="3.40.50.300:FF:000289">
    <property type="entry name" value="ABC transporter G family member 31"/>
    <property type="match status" value="1"/>
</dbReference>
<feature type="transmembrane region" description="Helical" evidence="8">
    <location>
        <begin position="466"/>
        <end position="490"/>
    </location>
</feature>
<comment type="subcellular location">
    <subcellularLocation>
        <location evidence="1">Membrane</location>
        <topology evidence="1">Multi-pass membrane protein</topology>
    </subcellularLocation>
</comment>
<dbReference type="Gene3D" id="3.40.50.300">
    <property type="entry name" value="P-loop containing nucleotide triphosphate hydrolases"/>
    <property type="match status" value="2"/>
</dbReference>
<keyword evidence="2" id="KW-0813">Transport</keyword>
<feature type="transmembrane region" description="Helical" evidence="8">
    <location>
        <begin position="1090"/>
        <end position="1108"/>
    </location>
</feature>
<feature type="transmembrane region" description="Helical" evidence="8">
    <location>
        <begin position="1025"/>
        <end position="1049"/>
    </location>
</feature>
<dbReference type="SMR" id="G4ZF87"/>
<gene>
    <name evidence="10" type="ORF">PHYSODRAFT_330654</name>
</gene>
<dbReference type="Pfam" id="PF01061">
    <property type="entry name" value="ABC2_membrane"/>
    <property type="match status" value="2"/>
</dbReference>
<feature type="transmembrane region" description="Helical" evidence="8">
    <location>
        <begin position="1061"/>
        <end position="1078"/>
    </location>
</feature>
<evidence type="ECO:0000256" key="4">
    <source>
        <dbReference type="ARBA" id="ARBA00022741"/>
    </source>
</evidence>
<dbReference type="Proteomes" id="UP000002640">
    <property type="component" value="Unassembled WGS sequence"/>
</dbReference>
<feature type="domain" description="ABC transporter" evidence="9">
    <location>
        <begin position="625"/>
        <end position="870"/>
    </location>
</feature>
<keyword evidence="5" id="KW-0067">ATP-binding</keyword>
<keyword evidence="11" id="KW-1185">Reference proteome</keyword>
<evidence type="ECO:0000313" key="10">
    <source>
        <dbReference type="EMBL" id="EGZ16590.1"/>
    </source>
</evidence>
<dbReference type="GO" id="GO:0005524">
    <property type="term" value="F:ATP binding"/>
    <property type="evidence" value="ECO:0007669"/>
    <property type="project" value="UniProtKB-KW"/>
</dbReference>
<keyword evidence="7 8" id="KW-0472">Membrane</keyword>
<evidence type="ECO:0000256" key="8">
    <source>
        <dbReference type="SAM" id="Phobius"/>
    </source>
</evidence>
<dbReference type="GeneID" id="20646152"/>
<dbReference type="Pfam" id="PF00005">
    <property type="entry name" value="ABC_tran"/>
    <property type="match status" value="2"/>
</dbReference>
<dbReference type="KEGG" id="psoj:PHYSODRAFT_330654"/>
<evidence type="ECO:0000256" key="2">
    <source>
        <dbReference type="ARBA" id="ARBA00022448"/>
    </source>
</evidence>
<dbReference type="RefSeq" id="XP_009525648.1">
    <property type="nucleotide sequence ID" value="XM_009527353.1"/>
</dbReference>
<dbReference type="AlphaFoldDB" id="G4ZF87"/>
<feature type="transmembrane region" description="Helical" evidence="8">
    <location>
        <begin position="996"/>
        <end position="1018"/>
    </location>
</feature>
<dbReference type="EMBL" id="JH159154">
    <property type="protein sequence ID" value="EGZ16590.1"/>
    <property type="molecule type" value="Genomic_DNA"/>
</dbReference>
<dbReference type="GO" id="GO:0140359">
    <property type="term" value="F:ABC-type transporter activity"/>
    <property type="evidence" value="ECO:0007669"/>
    <property type="project" value="InterPro"/>
</dbReference>
<evidence type="ECO:0000256" key="6">
    <source>
        <dbReference type="ARBA" id="ARBA00022989"/>
    </source>
</evidence>
<sequence>MAPEVVYSSGKDMLALGPTKFHQDIAGKVETALGDSFPRMGTRFKHVSLSADLVSLQPTDSHIANAQRELPTLTNQVMKSVAAISAKKHTVRKHILRDVTGSFRPGTITLVLGQSGSGKSALMKLLSGRFPLDKEINLEGEIEYDGVPREVLLKRLPQFVGYVTQTDTHLPTLTRDLERQLIHGSPEENGLAVKAARSVIHHFPDIVLRSLGLESCQNTIVGNAMYRGISGGEKRRTTTGEMEFGVKYVSLMDEISTGLDSAATFDIVAAQRSIGKTLNRTGRILYHGPTASAKDYFASLGLVCPSGKDIADFLCELATPDQSVYESVQSIPGRIAPPRTAHDNVTRRCMADVPEFQQSLLASLRTLLKREAILSKRNDAFMDLADAQVSMGVIFAASLFLGLGQDANLVVFYDARSVFYKQRTANFYRTAAYVLACSLIQIPLALAVSLIFGSLVYWLGGLVHEVGAFLLFEFFLTLTILVFAAMYFLIAVSQYRSSKLDVRVYKGVDYCSTYGHTMGEYSLGLFDVPSDKTWVVYGVVYLVATYAAIMTISYFVLEYHRYERPENVALPHDESVDEVPAEAAYNLLASPHASKPENELGIGDDDVVVNMKTSTHQIKIPPVVVAFKDLWHTVSVPGGRGQPAKNVDLLKGITGYALPGTMTALMGSTGAGKTTLMDVIAGRKTAGIIKGDILLNGFPATDLSIRRCTGYCEQTDVHSTASTFREALTFSAFLRQDATVPDSVKYDTVDECLELLGLDDVADHIIRASSMEKMKRLAIGVEMAAQPSVLFLDEPTSGLDARSAKLIMGGVRRVADSGRTVLCTIHQPSSDVFSLFDSLLLLKRGGETVYFGELGRGGSSIVRYFEAIPSVPRIEKGYNPATWMLEVIGAGGDSVTTDFVSVFNASSNKALLDAKLAESGLFQPSTELQPLNYAGKRAAGNATQLRFLLRRFFTTYWRTPSYNLTRLGISLLLGFIFGFVYLGAEYDTYQGINSGLGMVYLSTMFVALVSFMSGLPLVYEERVWFFLSFSLVEIPYVLAGALLFTVVYYPMVGLGGLAEAALYWVNLALLILFEAYLAQLAMFSSPTMELATILGVMINAFGLMLTGFNPPALQIPAGYKWIYDVCPHRYSFSVLVAIVFGDCSDAQLGEIALASADNTSALDLSSYPLGCRVVQNAPASVGEIPVKLYVDEVFGVKHERIGEYIGVFVAILLVFRALTALAMRFVNHQQR</sequence>
<name>G4ZF87_PHYSP</name>
<keyword evidence="6 8" id="KW-1133">Transmembrane helix</keyword>
<dbReference type="GO" id="GO:0016020">
    <property type="term" value="C:membrane"/>
    <property type="evidence" value="ECO:0007669"/>
    <property type="project" value="UniProtKB-SubCell"/>
</dbReference>
<feature type="domain" description="ABC transporter" evidence="9">
    <location>
        <begin position="81"/>
        <end position="331"/>
    </location>
</feature>
<dbReference type="InterPro" id="IPR027417">
    <property type="entry name" value="P-loop_NTPase"/>
</dbReference>
<evidence type="ECO:0000313" key="11">
    <source>
        <dbReference type="Proteomes" id="UP000002640"/>
    </source>
</evidence>
<proteinExistence type="predicted"/>